<gene>
    <name evidence="2" type="primary">catD_3</name>
    <name evidence="2" type="ORF">POI8812_03564</name>
</gene>
<dbReference type="EC" id="3.1.1.24" evidence="2"/>
<dbReference type="InterPro" id="IPR000073">
    <property type="entry name" value="AB_hydrolase_1"/>
</dbReference>
<dbReference type="PANTHER" id="PTHR43798">
    <property type="entry name" value="MONOACYLGLYCEROL LIPASE"/>
    <property type="match status" value="1"/>
</dbReference>
<keyword evidence="3" id="KW-1185">Reference proteome</keyword>
<dbReference type="EMBL" id="OMKW01000009">
    <property type="protein sequence ID" value="SPF31207.1"/>
    <property type="molecule type" value="Genomic_DNA"/>
</dbReference>
<dbReference type="InterPro" id="IPR050266">
    <property type="entry name" value="AB_hydrolase_sf"/>
</dbReference>
<feature type="domain" description="AB hydrolase-1" evidence="1">
    <location>
        <begin position="35"/>
        <end position="264"/>
    </location>
</feature>
<sequence>MNAMTEITTAAPVSHTVPTSLGRLNVVEHGQGPETIVLWPSIFTDHHIYEDLIATMGTSYRFLLIDGPAHGLSEGGSDEFTMEDCATAMSEVMDYFNLEAAIIGGTSWGGITAAHLALMWPARVKALVLMNTPMQIDAARPGLKARFIATGARWALTTTTFRNGVAKSFFSDDVLAANSTYAKAFHAMLKQANPVSLAAAIRSVILRGSPLIERMTELAVPTLVIAGKQDAMYPIAIQAEAALLAPNGHFAPVGGKHISVVEHPEHVAEALTRFIASEVAE</sequence>
<dbReference type="InterPro" id="IPR029058">
    <property type="entry name" value="AB_hydrolase_fold"/>
</dbReference>
<dbReference type="Gene3D" id="3.40.50.1820">
    <property type="entry name" value="alpha/beta hydrolase"/>
    <property type="match status" value="1"/>
</dbReference>
<dbReference type="AlphaFoldDB" id="A0A2R8AG79"/>
<dbReference type="Proteomes" id="UP000244932">
    <property type="component" value="Unassembled WGS sequence"/>
</dbReference>
<dbReference type="PRINTS" id="PR00412">
    <property type="entry name" value="EPOXHYDRLASE"/>
</dbReference>
<dbReference type="Pfam" id="PF00561">
    <property type="entry name" value="Abhydrolase_1"/>
    <property type="match status" value="1"/>
</dbReference>
<evidence type="ECO:0000259" key="1">
    <source>
        <dbReference type="Pfam" id="PF00561"/>
    </source>
</evidence>
<organism evidence="2 3">
    <name type="scientific">Pontivivens insulae</name>
    <dbReference type="NCBI Taxonomy" id="1639689"/>
    <lineage>
        <taxon>Bacteria</taxon>
        <taxon>Pseudomonadati</taxon>
        <taxon>Pseudomonadota</taxon>
        <taxon>Alphaproteobacteria</taxon>
        <taxon>Rhodobacterales</taxon>
        <taxon>Paracoccaceae</taxon>
        <taxon>Pontivivens</taxon>
    </lineage>
</organism>
<dbReference type="SUPFAM" id="SSF53474">
    <property type="entry name" value="alpha/beta-Hydrolases"/>
    <property type="match status" value="1"/>
</dbReference>
<evidence type="ECO:0000313" key="3">
    <source>
        <dbReference type="Proteomes" id="UP000244932"/>
    </source>
</evidence>
<dbReference type="RefSeq" id="WP_181377215.1">
    <property type="nucleotide sequence ID" value="NZ_OMKW01000009.1"/>
</dbReference>
<evidence type="ECO:0000313" key="2">
    <source>
        <dbReference type="EMBL" id="SPF31207.1"/>
    </source>
</evidence>
<reference evidence="2 3" key="1">
    <citation type="submission" date="2018-03" db="EMBL/GenBank/DDBJ databases">
        <authorList>
            <person name="Keele B.F."/>
        </authorList>
    </citation>
    <scope>NUCLEOTIDE SEQUENCE [LARGE SCALE GENOMIC DNA]</scope>
    <source>
        <strain evidence="2 3">CeCT 8812</strain>
    </source>
</reference>
<dbReference type="InterPro" id="IPR000639">
    <property type="entry name" value="Epox_hydrolase-like"/>
</dbReference>
<dbReference type="GO" id="GO:0047570">
    <property type="term" value="F:3-oxoadipate enol-lactonase activity"/>
    <property type="evidence" value="ECO:0007669"/>
    <property type="project" value="UniProtKB-EC"/>
</dbReference>
<protein>
    <submittedName>
        <fullName evidence="2">3-oxoadipate enol-lactonase 2</fullName>
        <ecNumber evidence="2">3.1.1.24</ecNumber>
    </submittedName>
</protein>
<accession>A0A2R8AG79</accession>
<keyword evidence="2" id="KW-0378">Hydrolase</keyword>
<name>A0A2R8AG79_9RHOB</name>
<dbReference type="PRINTS" id="PR00111">
    <property type="entry name" value="ABHYDROLASE"/>
</dbReference>
<proteinExistence type="predicted"/>